<dbReference type="STRING" id="1203610.HMPREF1536_00338"/>
<dbReference type="Proteomes" id="UP000033035">
    <property type="component" value="Unassembled WGS sequence"/>
</dbReference>
<keyword evidence="2" id="KW-1185">Reference proteome</keyword>
<protein>
    <submittedName>
        <fullName evidence="1">Uncharacterized protein</fullName>
    </submittedName>
</protein>
<accession>A0A0F5JRN2</accession>
<dbReference type="RefSeq" id="WP_147337548.1">
    <property type="nucleotide sequence ID" value="NZ_KE386766.1"/>
</dbReference>
<dbReference type="PROSITE" id="PS51257">
    <property type="entry name" value="PROKAR_LIPOPROTEIN"/>
    <property type="match status" value="1"/>
</dbReference>
<evidence type="ECO:0000313" key="2">
    <source>
        <dbReference type="Proteomes" id="UP000033035"/>
    </source>
</evidence>
<dbReference type="PATRIC" id="fig|1203610.3.peg.356"/>
<dbReference type="HOGENOM" id="CLU_1193952_0_0_10"/>
<dbReference type="EMBL" id="AQHW01000002">
    <property type="protein sequence ID" value="KKB60458.1"/>
    <property type="molecule type" value="Genomic_DNA"/>
</dbReference>
<sequence>MKSNYLFGTLFIASCKCTRKFLLFSCTIIFICCSSPRNTGLKNDRKLWEEANRYRATITDSTFLKTTEAMSYDAIDALNTKGWNYDYAYNQVVYLEALTRAKKRLSVKDNRLVLNLTSGKEAGMSEDLFQFIVMVINSWNTWIGEGRHEIIKTAEGYYDISPIHENVPSMYNNGYILNKQSKTIGYYSNGYILDKEKKIQGYYSNGYILDKDRNVIGNYANGHITLKDKLTK</sequence>
<dbReference type="AlphaFoldDB" id="A0A0F5JRN2"/>
<organism evidence="1 2">
    <name type="scientific">Parabacteroides gordonii MS-1 = DSM 23371</name>
    <dbReference type="NCBI Taxonomy" id="1203610"/>
    <lineage>
        <taxon>Bacteria</taxon>
        <taxon>Pseudomonadati</taxon>
        <taxon>Bacteroidota</taxon>
        <taxon>Bacteroidia</taxon>
        <taxon>Bacteroidales</taxon>
        <taxon>Tannerellaceae</taxon>
        <taxon>Parabacteroides</taxon>
    </lineage>
</organism>
<name>A0A0F5JRN2_9BACT</name>
<proteinExistence type="predicted"/>
<comment type="caution">
    <text evidence="1">The sequence shown here is derived from an EMBL/GenBank/DDBJ whole genome shotgun (WGS) entry which is preliminary data.</text>
</comment>
<reference evidence="1 2" key="1">
    <citation type="submission" date="2013-04" db="EMBL/GenBank/DDBJ databases">
        <title>The Genome Sequence of Parabacteroides gordonii DSM 23371.</title>
        <authorList>
            <consortium name="The Broad Institute Genomics Platform"/>
            <person name="Earl A."/>
            <person name="Ward D."/>
            <person name="Feldgarden M."/>
            <person name="Gevers D."/>
            <person name="Martens E."/>
            <person name="Sakamoto M."/>
            <person name="Benno Y."/>
            <person name="Suzuki N."/>
            <person name="Matsunaga N."/>
            <person name="Koshihara K."/>
            <person name="Seki M."/>
            <person name="Komiya H."/>
            <person name="Walker B."/>
            <person name="Young S."/>
            <person name="Zeng Q."/>
            <person name="Gargeya S."/>
            <person name="Fitzgerald M."/>
            <person name="Haas B."/>
            <person name="Abouelleil A."/>
            <person name="Allen A.W."/>
            <person name="Alvarado L."/>
            <person name="Arachchi H.M."/>
            <person name="Berlin A.M."/>
            <person name="Chapman S.B."/>
            <person name="Gainer-Dewar J."/>
            <person name="Goldberg J."/>
            <person name="Griggs A."/>
            <person name="Gujja S."/>
            <person name="Hansen M."/>
            <person name="Howarth C."/>
            <person name="Imamovic A."/>
            <person name="Ireland A."/>
            <person name="Larimer J."/>
            <person name="McCowan C."/>
            <person name="Murphy C."/>
            <person name="Pearson M."/>
            <person name="Poon T.W."/>
            <person name="Priest M."/>
            <person name="Roberts A."/>
            <person name="Saif S."/>
            <person name="Shea T."/>
            <person name="Sisk P."/>
            <person name="Sykes S."/>
            <person name="Wortman J."/>
            <person name="Nusbaum C."/>
            <person name="Birren B."/>
        </authorList>
    </citation>
    <scope>NUCLEOTIDE SEQUENCE [LARGE SCALE GENOMIC DNA]</scope>
    <source>
        <strain evidence="1 2">MS-1</strain>
    </source>
</reference>
<evidence type="ECO:0000313" key="1">
    <source>
        <dbReference type="EMBL" id="KKB60458.1"/>
    </source>
</evidence>
<gene>
    <name evidence="1" type="ORF">HMPREF1536_00338</name>
</gene>